<dbReference type="EMBL" id="JAFCIX010000464">
    <property type="protein sequence ID" value="KAH6589409.1"/>
    <property type="molecule type" value="Genomic_DNA"/>
</dbReference>
<comment type="caution">
    <text evidence="1">The sequence shown here is derived from an EMBL/GenBank/DDBJ whole genome shotgun (WGS) entry which is preliminary data.</text>
</comment>
<protein>
    <submittedName>
        <fullName evidence="1">Uncharacterized protein</fullName>
    </submittedName>
</protein>
<proteinExistence type="predicted"/>
<accession>A0ABQ8F2P3</accession>
<name>A0ABQ8F2P3_9FUNG</name>
<reference evidence="1 2" key="1">
    <citation type="submission" date="2021-02" db="EMBL/GenBank/DDBJ databases">
        <title>Variation within the Batrachochytrium salamandrivorans European outbreak.</title>
        <authorList>
            <person name="Kelly M."/>
            <person name="Pasmans F."/>
            <person name="Shea T.P."/>
            <person name="Munoz J.F."/>
            <person name="Carranza S."/>
            <person name="Cuomo C.A."/>
            <person name="Martel A."/>
        </authorList>
    </citation>
    <scope>NUCLEOTIDE SEQUENCE [LARGE SCALE GENOMIC DNA]</scope>
    <source>
        <strain evidence="1 2">AMFP18/2</strain>
    </source>
</reference>
<keyword evidence="2" id="KW-1185">Reference proteome</keyword>
<gene>
    <name evidence="1" type="ORF">BASA50_010063</name>
</gene>
<organism evidence="1 2">
    <name type="scientific">Batrachochytrium salamandrivorans</name>
    <dbReference type="NCBI Taxonomy" id="1357716"/>
    <lineage>
        <taxon>Eukaryota</taxon>
        <taxon>Fungi</taxon>
        <taxon>Fungi incertae sedis</taxon>
        <taxon>Chytridiomycota</taxon>
        <taxon>Chytridiomycota incertae sedis</taxon>
        <taxon>Chytridiomycetes</taxon>
        <taxon>Rhizophydiales</taxon>
        <taxon>Rhizophydiales incertae sedis</taxon>
        <taxon>Batrachochytrium</taxon>
    </lineage>
</organism>
<evidence type="ECO:0000313" key="1">
    <source>
        <dbReference type="EMBL" id="KAH6589409.1"/>
    </source>
</evidence>
<sequence length="137" mass="15288">MIFTSLLAHVAGNTSTEIAPQEAVATTASEPIPTKDGKSDIDLEFEKQRIIAQRRLKMDMIAGEGAYDRLSAQVKPHRCARYLDDILSSFQKFEFLPAMGTFLACMTSNVGQEPPRLYTDSPMFNQISELDRLKSSK</sequence>
<dbReference type="Proteomes" id="UP001648503">
    <property type="component" value="Unassembled WGS sequence"/>
</dbReference>
<evidence type="ECO:0000313" key="2">
    <source>
        <dbReference type="Proteomes" id="UP001648503"/>
    </source>
</evidence>